<accession>A0A1G9X6N9</accession>
<protein>
    <submittedName>
        <fullName evidence="1">Uncharacterized protein</fullName>
    </submittedName>
</protein>
<dbReference type="Proteomes" id="UP000199677">
    <property type="component" value="Unassembled WGS sequence"/>
</dbReference>
<gene>
    <name evidence="1" type="ORF">SAMN04487951_101156</name>
</gene>
<dbReference type="EMBL" id="FNII01000001">
    <property type="protein sequence ID" value="SDM92430.1"/>
    <property type="molecule type" value="Genomic_DNA"/>
</dbReference>
<name>A0A1G9X6N9_9GAMM</name>
<proteinExistence type="predicted"/>
<sequence>MDKIIQHRRYLTRTPCNANYSGISQVVNSSSSIKQIPGMGWLRLAAGTMATPNPAAIIREVIGPVLHHTGLEIEASLV</sequence>
<dbReference type="AlphaFoldDB" id="A0A1G9X6N9"/>
<keyword evidence="2" id="KW-1185">Reference proteome</keyword>
<organism evidence="1 2">
    <name type="scientific">Vreelandella arcis</name>
    <dbReference type="NCBI Taxonomy" id="416873"/>
    <lineage>
        <taxon>Bacteria</taxon>
        <taxon>Pseudomonadati</taxon>
        <taxon>Pseudomonadota</taxon>
        <taxon>Gammaproteobacteria</taxon>
        <taxon>Oceanospirillales</taxon>
        <taxon>Halomonadaceae</taxon>
        <taxon>Vreelandella</taxon>
    </lineage>
</organism>
<reference evidence="2" key="1">
    <citation type="submission" date="2016-10" db="EMBL/GenBank/DDBJ databases">
        <authorList>
            <person name="Varghese N."/>
            <person name="Submissions S."/>
        </authorList>
    </citation>
    <scope>NUCLEOTIDE SEQUENCE [LARGE SCALE GENOMIC DNA]</scope>
    <source>
        <strain evidence="2">CGMCC 1.6494</strain>
    </source>
</reference>
<evidence type="ECO:0000313" key="2">
    <source>
        <dbReference type="Proteomes" id="UP000199677"/>
    </source>
</evidence>
<evidence type="ECO:0000313" key="1">
    <source>
        <dbReference type="EMBL" id="SDM92430.1"/>
    </source>
</evidence>